<dbReference type="EMBL" id="GBRH01205234">
    <property type="protein sequence ID" value="JAD92661.1"/>
    <property type="molecule type" value="Transcribed_RNA"/>
</dbReference>
<feature type="compositionally biased region" description="Polar residues" evidence="1">
    <location>
        <begin position="66"/>
        <end position="76"/>
    </location>
</feature>
<reference evidence="2" key="1">
    <citation type="submission" date="2014-09" db="EMBL/GenBank/DDBJ databases">
        <authorList>
            <person name="Magalhaes I.L.F."/>
            <person name="Oliveira U."/>
            <person name="Santos F.R."/>
            <person name="Vidigal T.H.D.A."/>
            <person name="Brescovit A.D."/>
            <person name="Santos A.J."/>
        </authorList>
    </citation>
    <scope>NUCLEOTIDE SEQUENCE</scope>
    <source>
        <tissue evidence="2">Shoot tissue taken approximately 20 cm above the soil surface</tissue>
    </source>
</reference>
<feature type="compositionally biased region" description="Basic and acidic residues" evidence="1">
    <location>
        <begin position="44"/>
        <end position="56"/>
    </location>
</feature>
<reference evidence="2" key="2">
    <citation type="journal article" date="2015" name="Data Brief">
        <title>Shoot transcriptome of the giant reed, Arundo donax.</title>
        <authorList>
            <person name="Barrero R.A."/>
            <person name="Guerrero F.D."/>
            <person name="Moolhuijzen P."/>
            <person name="Goolsby J.A."/>
            <person name="Tidwell J."/>
            <person name="Bellgard S.E."/>
            <person name="Bellgard M.I."/>
        </authorList>
    </citation>
    <scope>NUCLEOTIDE SEQUENCE</scope>
    <source>
        <tissue evidence="2">Shoot tissue taken approximately 20 cm above the soil surface</tissue>
    </source>
</reference>
<proteinExistence type="predicted"/>
<dbReference type="AlphaFoldDB" id="A0A0A9DY01"/>
<accession>A0A0A9DY01</accession>
<organism evidence="2">
    <name type="scientific">Arundo donax</name>
    <name type="common">Giant reed</name>
    <name type="synonym">Donax arundinaceus</name>
    <dbReference type="NCBI Taxonomy" id="35708"/>
    <lineage>
        <taxon>Eukaryota</taxon>
        <taxon>Viridiplantae</taxon>
        <taxon>Streptophyta</taxon>
        <taxon>Embryophyta</taxon>
        <taxon>Tracheophyta</taxon>
        <taxon>Spermatophyta</taxon>
        <taxon>Magnoliopsida</taxon>
        <taxon>Liliopsida</taxon>
        <taxon>Poales</taxon>
        <taxon>Poaceae</taxon>
        <taxon>PACMAD clade</taxon>
        <taxon>Arundinoideae</taxon>
        <taxon>Arundineae</taxon>
        <taxon>Arundo</taxon>
    </lineage>
</organism>
<evidence type="ECO:0000313" key="2">
    <source>
        <dbReference type="EMBL" id="JAD92661.1"/>
    </source>
</evidence>
<evidence type="ECO:0000256" key="1">
    <source>
        <dbReference type="SAM" id="MobiDB-lite"/>
    </source>
</evidence>
<feature type="region of interest" description="Disordered" evidence="1">
    <location>
        <begin position="37"/>
        <end position="76"/>
    </location>
</feature>
<sequence length="76" mass="8362">MIGFLKPSALEVRPNVSASFLIKSRFMTITNNFRRDTSVLSDSNDNKFREESKSDGDLAESPSEGMLSSTASVASW</sequence>
<name>A0A0A9DY01_ARUDO</name>
<protein>
    <submittedName>
        <fullName evidence="2">Uncharacterized protein</fullName>
    </submittedName>
</protein>